<dbReference type="Proteomes" id="UP000190831">
    <property type="component" value="Chromosome G"/>
</dbReference>
<dbReference type="Gene3D" id="3.30.830.10">
    <property type="entry name" value="Metalloenzyme, LuxS/M16 peptidase-like"/>
    <property type="match status" value="2"/>
</dbReference>
<protein>
    <submittedName>
        <fullName evidence="3">LAFE_0G16908g1_1</fullName>
    </submittedName>
</protein>
<keyword evidence="4" id="KW-1185">Reference proteome</keyword>
<dbReference type="InterPro" id="IPR011249">
    <property type="entry name" value="Metalloenz_LuxS/M16"/>
</dbReference>
<dbReference type="OMA" id="DSGLWGF"/>
<evidence type="ECO:0000313" key="4">
    <source>
        <dbReference type="Proteomes" id="UP000190831"/>
    </source>
</evidence>
<name>A0A1G4MIS5_LACFM</name>
<gene>
    <name evidence="3" type="ORF">LAFE_0G16908G</name>
</gene>
<evidence type="ECO:0000259" key="2">
    <source>
        <dbReference type="Pfam" id="PF05193"/>
    </source>
</evidence>
<dbReference type="AlphaFoldDB" id="A0A1G4MIS5"/>
<dbReference type="GO" id="GO:0046872">
    <property type="term" value="F:metal ion binding"/>
    <property type="evidence" value="ECO:0007669"/>
    <property type="project" value="InterPro"/>
</dbReference>
<dbReference type="EMBL" id="LT598486">
    <property type="protein sequence ID" value="SCW03728.1"/>
    <property type="molecule type" value="Genomic_DNA"/>
</dbReference>
<dbReference type="InterPro" id="IPR050361">
    <property type="entry name" value="MPP/UQCRC_Complex"/>
</dbReference>
<dbReference type="GO" id="GO:0004222">
    <property type="term" value="F:metalloendopeptidase activity"/>
    <property type="evidence" value="ECO:0007669"/>
    <property type="project" value="TreeGrafter"/>
</dbReference>
<dbReference type="InterPro" id="IPR011765">
    <property type="entry name" value="Pept_M16_N"/>
</dbReference>
<feature type="domain" description="Peptidase M16 N-terminal" evidence="1">
    <location>
        <begin position="33"/>
        <end position="171"/>
    </location>
</feature>
<proteinExistence type="predicted"/>
<dbReference type="GO" id="GO:0005739">
    <property type="term" value="C:mitochondrion"/>
    <property type="evidence" value="ECO:0007669"/>
    <property type="project" value="TreeGrafter"/>
</dbReference>
<feature type="domain" description="Peptidase M16 C-terminal" evidence="2">
    <location>
        <begin position="180"/>
        <end position="359"/>
    </location>
</feature>
<dbReference type="PANTHER" id="PTHR11851">
    <property type="entry name" value="METALLOPROTEASE"/>
    <property type="match status" value="1"/>
</dbReference>
<evidence type="ECO:0000313" key="3">
    <source>
        <dbReference type="EMBL" id="SCW03728.1"/>
    </source>
</evidence>
<dbReference type="Pfam" id="PF00675">
    <property type="entry name" value="Peptidase_M16"/>
    <property type="match status" value="1"/>
</dbReference>
<reference evidence="3 4" key="1">
    <citation type="submission" date="2016-03" db="EMBL/GenBank/DDBJ databases">
        <authorList>
            <person name="Devillers H."/>
        </authorList>
    </citation>
    <scope>NUCLEOTIDE SEQUENCE [LARGE SCALE GENOMIC DNA]</scope>
    <source>
        <strain evidence="3">CBS 6772</strain>
    </source>
</reference>
<sequence>MIRTASRSSLLKRCIATQAAPKPQITELSNGLVVATETNPNSASSSVGIVFGSGSCAENPYNNGVSNVMSHVFETANAAEAAKKGLSLSTTVGRDFQSYVASTQGSAAQALEFLQGQLASGLTDASFAASKSTILKQVAQFEEKDHAGRVLEHLHATAFQNTPLSLPTRGTVESVEGLEKGDVEAFAQNQFLSSNAVIVGSGNIAHEDLLKAVESHVSLKSGEKPVPKKKSTFLGSEIRLRDDTLPKAWISIAAEGEKVTSPQYYVAKVAAEVFGSFTASEPASRLQGIKLLDQIQDYHLCETFDHYSLSYKDSGLWGFSTVISNIDQVDDMIHFTLKQWNRLSISVTEQEVARGKAMLKLKLASGALDNASIATKLGAQTLALGAKPALTEVFAKIDAISVKDIKKWASNKLWDQDIAICGTGQIEGLLDYMRIRNDMSMMRW</sequence>
<dbReference type="InterPro" id="IPR007863">
    <property type="entry name" value="Peptidase_M16_C"/>
</dbReference>
<dbReference type="GO" id="GO:0009060">
    <property type="term" value="P:aerobic respiration"/>
    <property type="evidence" value="ECO:0007669"/>
    <property type="project" value="TreeGrafter"/>
</dbReference>
<organism evidence="3 4">
    <name type="scientific">Lachancea fermentati</name>
    <name type="common">Zygosaccharomyces fermentati</name>
    <dbReference type="NCBI Taxonomy" id="4955"/>
    <lineage>
        <taxon>Eukaryota</taxon>
        <taxon>Fungi</taxon>
        <taxon>Dikarya</taxon>
        <taxon>Ascomycota</taxon>
        <taxon>Saccharomycotina</taxon>
        <taxon>Saccharomycetes</taxon>
        <taxon>Saccharomycetales</taxon>
        <taxon>Saccharomycetaceae</taxon>
        <taxon>Lachancea</taxon>
    </lineage>
</organism>
<dbReference type="Pfam" id="PF05193">
    <property type="entry name" value="Peptidase_M16_C"/>
    <property type="match status" value="1"/>
</dbReference>
<dbReference type="OrthoDB" id="10251424at2759"/>
<dbReference type="STRING" id="4955.A0A1G4MIS5"/>
<dbReference type="PANTHER" id="PTHR11851:SF126">
    <property type="entry name" value="CYTOCHROME B-C1 COMPLEX SUBUNIT 1, MITOCHONDRIAL"/>
    <property type="match status" value="1"/>
</dbReference>
<evidence type="ECO:0000259" key="1">
    <source>
        <dbReference type="Pfam" id="PF00675"/>
    </source>
</evidence>
<dbReference type="GO" id="GO:0006627">
    <property type="term" value="P:protein processing involved in protein targeting to mitochondrion"/>
    <property type="evidence" value="ECO:0007669"/>
    <property type="project" value="TreeGrafter"/>
</dbReference>
<accession>A0A1G4MIS5</accession>
<dbReference type="SUPFAM" id="SSF63411">
    <property type="entry name" value="LuxS/MPP-like metallohydrolase"/>
    <property type="match status" value="2"/>
</dbReference>